<dbReference type="AlphaFoldDB" id="A0A4S8PT45"/>
<dbReference type="EMBL" id="STGU01000008">
    <property type="protein sequence ID" value="THV34560.1"/>
    <property type="molecule type" value="Genomic_DNA"/>
</dbReference>
<dbReference type="PRINTS" id="PR01490">
    <property type="entry name" value="RTXTOXIND"/>
</dbReference>
<accession>A0A4S8PT45</accession>
<evidence type="ECO:0000313" key="1">
    <source>
        <dbReference type="EMBL" id="THV34560.1"/>
    </source>
</evidence>
<comment type="caution">
    <text evidence="1">The sequence shown here is derived from an EMBL/GenBank/DDBJ whole genome shotgun (WGS) entry which is preliminary data.</text>
</comment>
<organism evidence="1 2">
    <name type="scientific">Rhizobium rosettiformans W3</name>
    <dbReference type="NCBI Taxonomy" id="538378"/>
    <lineage>
        <taxon>Bacteria</taxon>
        <taxon>Pseudomonadati</taxon>
        <taxon>Pseudomonadota</taxon>
        <taxon>Alphaproteobacteria</taxon>
        <taxon>Hyphomicrobiales</taxon>
        <taxon>Rhizobiaceae</taxon>
        <taxon>Rhizobium/Agrobacterium group</taxon>
        <taxon>Rhizobium</taxon>
    </lineage>
</organism>
<proteinExistence type="predicted"/>
<dbReference type="RefSeq" id="WP_136542147.1">
    <property type="nucleotide sequence ID" value="NZ_STGU01000008.1"/>
</dbReference>
<protein>
    <submittedName>
        <fullName evidence="1">Uncharacterized protein</fullName>
    </submittedName>
</protein>
<reference evidence="1 2" key="1">
    <citation type="submission" date="2019-04" db="EMBL/GenBank/DDBJ databases">
        <title>genome sequence of strain W3.</title>
        <authorList>
            <person name="Gao J."/>
            <person name="Sun J."/>
        </authorList>
    </citation>
    <scope>NUCLEOTIDE SEQUENCE [LARGE SCALE GENOMIC DNA]</scope>
    <source>
        <strain evidence="1 2">W3</strain>
    </source>
</reference>
<evidence type="ECO:0000313" key="2">
    <source>
        <dbReference type="Proteomes" id="UP000307378"/>
    </source>
</evidence>
<sequence>MFVDAAEWQIGATRISFEPADLKSNSEKRAPGMPVEVYSKTGERTVISYLAKPFVDQGMEGFREECGIGRLESRPVLTAC</sequence>
<name>A0A4S8PT45_9HYPH</name>
<gene>
    <name evidence="1" type="ORF">FAA86_15815</name>
</gene>
<dbReference type="Proteomes" id="UP000307378">
    <property type="component" value="Unassembled WGS sequence"/>
</dbReference>